<dbReference type="Gene3D" id="3.40.640.10">
    <property type="entry name" value="Type I PLP-dependent aspartate aminotransferase-like (Major domain)"/>
    <property type="match status" value="1"/>
</dbReference>
<feature type="region of interest" description="Disordered" evidence="10">
    <location>
        <begin position="1"/>
        <end position="33"/>
    </location>
</feature>
<dbReference type="InterPro" id="IPR015424">
    <property type="entry name" value="PyrdxlP-dep_Trfase"/>
</dbReference>
<dbReference type="GO" id="GO:0048472">
    <property type="term" value="F:threonine-phosphate decarboxylase activity"/>
    <property type="evidence" value="ECO:0007669"/>
    <property type="project" value="UniProtKB-EC"/>
</dbReference>
<dbReference type="Pfam" id="PF00155">
    <property type="entry name" value="Aminotran_1_2"/>
    <property type="match status" value="1"/>
</dbReference>
<dbReference type="InterPro" id="IPR015422">
    <property type="entry name" value="PyrdxlP-dep_Trfase_small"/>
</dbReference>
<organism evidence="12 13">
    <name type="scientific">Haloarcula salinisoli</name>
    <dbReference type="NCBI Taxonomy" id="2487746"/>
    <lineage>
        <taxon>Archaea</taxon>
        <taxon>Methanobacteriati</taxon>
        <taxon>Methanobacteriota</taxon>
        <taxon>Stenosarchaea group</taxon>
        <taxon>Halobacteria</taxon>
        <taxon>Halobacteriales</taxon>
        <taxon>Haloarculaceae</taxon>
        <taxon>Haloarcula</taxon>
    </lineage>
</organism>
<gene>
    <name evidence="12" type="primary">cobD</name>
    <name evidence="12" type="ORF">EGD98_00820</name>
</gene>
<dbReference type="GO" id="GO:0030170">
    <property type="term" value="F:pyridoxal phosphate binding"/>
    <property type="evidence" value="ECO:0007669"/>
    <property type="project" value="InterPro"/>
</dbReference>
<reference evidence="12" key="1">
    <citation type="submission" date="2021-06" db="EMBL/GenBank/DDBJ databases">
        <title>Halomicroarcula sp. F24A a new haloarchaeum isolated from saline soil.</title>
        <authorList>
            <person name="Duran-Viseras A."/>
            <person name="Sanchez-Porro C."/>
            <person name="Ventosa A."/>
        </authorList>
    </citation>
    <scope>NUCLEOTIDE SEQUENCE</scope>
    <source>
        <strain evidence="12">F24A</strain>
    </source>
</reference>
<feature type="compositionally biased region" description="Basic and acidic residues" evidence="10">
    <location>
        <begin position="13"/>
        <end position="25"/>
    </location>
</feature>
<evidence type="ECO:0000256" key="2">
    <source>
        <dbReference type="ARBA" id="ARBA00003444"/>
    </source>
</evidence>
<evidence type="ECO:0000256" key="1">
    <source>
        <dbReference type="ARBA" id="ARBA00001933"/>
    </source>
</evidence>
<dbReference type="UniPathway" id="UPA00148"/>
<dbReference type="GO" id="GO:0009236">
    <property type="term" value="P:cobalamin biosynthetic process"/>
    <property type="evidence" value="ECO:0007669"/>
    <property type="project" value="UniProtKB-UniPathway"/>
</dbReference>
<dbReference type="InterPro" id="IPR005860">
    <property type="entry name" value="CobD"/>
</dbReference>
<evidence type="ECO:0000256" key="9">
    <source>
        <dbReference type="ARBA" id="ARBA00048531"/>
    </source>
</evidence>
<keyword evidence="6" id="KW-0663">Pyridoxal phosphate</keyword>
<dbReference type="InterPro" id="IPR015421">
    <property type="entry name" value="PyrdxlP-dep_Trfase_major"/>
</dbReference>
<proteinExistence type="predicted"/>
<evidence type="ECO:0000259" key="11">
    <source>
        <dbReference type="Pfam" id="PF00155"/>
    </source>
</evidence>
<dbReference type="NCBIfam" id="TIGR01140">
    <property type="entry name" value="L_thr_O3P_dcar"/>
    <property type="match status" value="1"/>
</dbReference>
<evidence type="ECO:0000256" key="5">
    <source>
        <dbReference type="ARBA" id="ARBA00022573"/>
    </source>
</evidence>
<evidence type="ECO:0000313" key="13">
    <source>
        <dbReference type="Proteomes" id="UP000783863"/>
    </source>
</evidence>
<sequence length="348" mass="37627">MDPDTVAALRAVGETDPHIGTDGRVPHGSSDDPDLLDFSANKNPRVPPGTREVFAAAFDTARSYPNDGYPDFRAAAAEFVGCEPEEVVPTAGGLEAIRLAMQTSVRTGESVLLPAPSFGEYAREVRLQGGEPAFVDHDAILDADPDDHAMAVVCNPNNPTGECYDADALRAFADRCREVGTTLLVDEAFLGFTDEPSLSGREGVLVARSLTKLFGLPGVRMGFAVGTGGALDRLATARRAWSMSAAAAAVGTHCYRADEFVAETRERVARERERMRDRLATRFDVFPSDAPFLSFDTGDTDVEDLLATAREAGIALRDARTFRRLDSHVRVAVRRPDENDRLLEALDV</sequence>
<keyword evidence="7 12" id="KW-0456">Lyase</keyword>
<dbReference type="PANTHER" id="PTHR42885:SF1">
    <property type="entry name" value="THREONINE-PHOSPHATE DECARBOXYLASE"/>
    <property type="match status" value="1"/>
</dbReference>
<feature type="domain" description="Aminotransferase class I/classII large" evidence="11">
    <location>
        <begin position="36"/>
        <end position="346"/>
    </location>
</feature>
<comment type="caution">
    <text evidence="12">The sequence shown here is derived from an EMBL/GenBank/DDBJ whole genome shotgun (WGS) entry which is preliminary data.</text>
</comment>
<dbReference type="AlphaFoldDB" id="A0A8J7YA05"/>
<dbReference type="EC" id="4.1.1.81" evidence="4"/>
<evidence type="ECO:0000256" key="3">
    <source>
        <dbReference type="ARBA" id="ARBA00004953"/>
    </source>
</evidence>
<name>A0A8J7YA05_9EURY</name>
<comment type="pathway">
    <text evidence="3">Cofactor biosynthesis; adenosylcobalamin biosynthesis.</text>
</comment>
<dbReference type="CDD" id="cd00609">
    <property type="entry name" value="AAT_like"/>
    <property type="match status" value="1"/>
</dbReference>
<dbReference type="Gene3D" id="3.90.1150.10">
    <property type="entry name" value="Aspartate Aminotransferase, domain 1"/>
    <property type="match status" value="1"/>
</dbReference>
<keyword evidence="5" id="KW-0169">Cobalamin biosynthesis</keyword>
<accession>A0A8J7YA05</accession>
<evidence type="ECO:0000256" key="10">
    <source>
        <dbReference type="SAM" id="MobiDB-lite"/>
    </source>
</evidence>
<dbReference type="EMBL" id="RKLQ01000001">
    <property type="protein sequence ID" value="MBX0302205.1"/>
    <property type="molecule type" value="Genomic_DNA"/>
</dbReference>
<evidence type="ECO:0000256" key="6">
    <source>
        <dbReference type="ARBA" id="ARBA00022898"/>
    </source>
</evidence>
<evidence type="ECO:0000256" key="4">
    <source>
        <dbReference type="ARBA" id="ARBA00012285"/>
    </source>
</evidence>
<dbReference type="RefSeq" id="WP_220586450.1">
    <property type="nucleotide sequence ID" value="NZ_RKLQ01000001.1"/>
</dbReference>
<dbReference type="InterPro" id="IPR004839">
    <property type="entry name" value="Aminotransferase_I/II_large"/>
</dbReference>
<evidence type="ECO:0000256" key="7">
    <source>
        <dbReference type="ARBA" id="ARBA00023239"/>
    </source>
</evidence>
<comment type="catalytic activity">
    <reaction evidence="9">
        <text>O-phospho-L-threonine + H(+) = (R)-1-aminopropan-2-yl phosphate + CO2</text>
        <dbReference type="Rhea" id="RHEA:11492"/>
        <dbReference type="ChEBI" id="CHEBI:15378"/>
        <dbReference type="ChEBI" id="CHEBI:16526"/>
        <dbReference type="ChEBI" id="CHEBI:58563"/>
        <dbReference type="ChEBI" id="CHEBI:58675"/>
        <dbReference type="EC" id="4.1.1.81"/>
    </reaction>
</comment>
<comment type="cofactor">
    <cofactor evidence="1">
        <name>pyridoxal 5'-phosphate</name>
        <dbReference type="ChEBI" id="CHEBI:597326"/>
    </cofactor>
</comment>
<dbReference type="Proteomes" id="UP000783863">
    <property type="component" value="Unassembled WGS sequence"/>
</dbReference>
<comment type="function">
    <text evidence="2">Decarboxylates L-threonine-O-3-phosphate to yield (R)-1-amino-2-propanol O-2-phosphate, the precursor for the linkage between the nucleotide loop and the corrin ring in cobalamin.</text>
</comment>
<evidence type="ECO:0000313" key="12">
    <source>
        <dbReference type="EMBL" id="MBX0302205.1"/>
    </source>
</evidence>
<evidence type="ECO:0000256" key="8">
    <source>
        <dbReference type="ARBA" id="ARBA00029996"/>
    </source>
</evidence>
<dbReference type="PANTHER" id="PTHR42885">
    <property type="entry name" value="HISTIDINOL-PHOSPHATE AMINOTRANSFERASE-RELATED"/>
    <property type="match status" value="1"/>
</dbReference>
<protein>
    <recommendedName>
        <fullName evidence="4">threonine-phosphate decarboxylase</fullName>
        <ecNumber evidence="4">4.1.1.81</ecNumber>
    </recommendedName>
    <alternativeName>
        <fullName evidence="8">L-threonine-O-3-phosphate decarboxylase</fullName>
    </alternativeName>
</protein>
<keyword evidence="13" id="KW-1185">Reference proteome</keyword>
<dbReference type="SUPFAM" id="SSF53383">
    <property type="entry name" value="PLP-dependent transferases"/>
    <property type="match status" value="1"/>
</dbReference>